<dbReference type="RefSeq" id="WP_229582211.1">
    <property type="nucleotide sequence ID" value="NZ_CP083976.1"/>
</dbReference>
<dbReference type="AlphaFoldDB" id="A0AA46X1R3"/>
<geneLocation type="plasmid" evidence="1 2">
    <name>pGD02.2.2</name>
</geneLocation>
<accession>A0AA46X1R3</accession>
<evidence type="ECO:0000313" key="2">
    <source>
        <dbReference type="Proteomes" id="UP001162740"/>
    </source>
</evidence>
<sequence length="113" mass="12411">MGEDEAIATTRVRQGVPVAYRGPDTDRDILNPQTQPPMLFHGHPGRIASPAIQHILVDWVGLEDEPASFAVGYFPHTIDGGWAGLVVPGLAEISEDEYLLRKQRIDKGERPVS</sequence>
<keyword evidence="1" id="KW-0614">Plasmid</keyword>
<gene>
    <name evidence="1" type="ORF">KUM34_029185</name>
</gene>
<name>A0AA46X1R3_RHORH</name>
<proteinExistence type="predicted"/>
<dbReference type="EMBL" id="CP083976">
    <property type="protein sequence ID" value="UZF48450.1"/>
    <property type="molecule type" value="Genomic_DNA"/>
</dbReference>
<evidence type="ECO:0000313" key="1">
    <source>
        <dbReference type="EMBL" id="UZF48450.1"/>
    </source>
</evidence>
<reference evidence="1 2" key="1">
    <citation type="journal article" date="2021" name="Front. Microbiol.">
        <title>Bacterial Transformation of Aromatic Monomers in Softwood Black Liquor.</title>
        <authorList>
            <person name="Navas L.E."/>
            <person name="Dexter G."/>
            <person name="Liu J."/>
            <person name="Levy-Booth D."/>
            <person name="Cho M."/>
            <person name="Jang S.K."/>
            <person name="Mansfield S.D."/>
            <person name="Renneckar S."/>
            <person name="Mohn W.W."/>
            <person name="Eltis L.D."/>
        </authorList>
    </citation>
    <scope>NUCLEOTIDE SEQUENCE [LARGE SCALE GENOMIC DNA]</scope>
    <source>
        <strain evidence="1 2">GD02</strain>
    </source>
</reference>
<protein>
    <submittedName>
        <fullName evidence="1">Uncharacterized protein</fullName>
    </submittedName>
</protein>
<dbReference type="Proteomes" id="UP001162740">
    <property type="component" value="Plasmid pGD02.2.2"/>
</dbReference>
<organism evidence="1 2">
    <name type="scientific">Rhodococcus rhodochrous</name>
    <dbReference type="NCBI Taxonomy" id="1829"/>
    <lineage>
        <taxon>Bacteria</taxon>
        <taxon>Bacillati</taxon>
        <taxon>Actinomycetota</taxon>
        <taxon>Actinomycetes</taxon>
        <taxon>Mycobacteriales</taxon>
        <taxon>Nocardiaceae</taxon>
        <taxon>Rhodococcus</taxon>
    </lineage>
</organism>